<dbReference type="HOGENOM" id="CLU_1587448_0_0_1"/>
<evidence type="ECO:0000256" key="1">
    <source>
        <dbReference type="SAM" id="MobiDB-lite"/>
    </source>
</evidence>
<evidence type="ECO:0000313" key="3">
    <source>
        <dbReference type="Proteomes" id="UP000028545"/>
    </source>
</evidence>
<dbReference type="Proteomes" id="UP000028545">
    <property type="component" value="Unassembled WGS sequence"/>
</dbReference>
<dbReference type="RefSeq" id="XP_016641595.1">
    <property type="nucleotide sequence ID" value="XM_016788796.1"/>
</dbReference>
<reference evidence="2 3" key="1">
    <citation type="journal article" date="2014" name="Genome Announc.">
        <title>Draft genome sequence of the pathogenic fungus Scedosporium apiospermum.</title>
        <authorList>
            <person name="Vandeputte P."/>
            <person name="Ghamrawi S."/>
            <person name="Rechenmann M."/>
            <person name="Iltis A."/>
            <person name="Giraud S."/>
            <person name="Fleury M."/>
            <person name="Thornton C."/>
            <person name="Delhaes L."/>
            <person name="Meyer W."/>
            <person name="Papon N."/>
            <person name="Bouchara J.P."/>
        </authorList>
    </citation>
    <scope>NUCLEOTIDE SEQUENCE [LARGE SCALE GENOMIC DNA]</scope>
    <source>
        <strain evidence="2 3">IHEM 14462</strain>
    </source>
</reference>
<dbReference type="VEuPathDB" id="FungiDB:SAPIO_CDS6784"/>
<keyword evidence="3" id="KW-1185">Reference proteome</keyword>
<accession>A0A084G384</accession>
<protein>
    <submittedName>
        <fullName evidence="2">Uncharacterized protein</fullName>
    </submittedName>
</protein>
<dbReference type="AlphaFoldDB" id="A0A084G384"/>
<sequence>MNTTLDCETFKEFSAINDAANHTQLFMECPELCTVAFGTGNPDLGGIGLTREVAVDGYEDDEWGFGQVLAVFAWAPTLTEWTLWLFRVTIRHREDSWRSWDEMKRALRKWQMGDLDGHGHDSRPLGNEDDTELEEIGSGGRADVTSRPHDLEIGIKSINEKIRRVETW</sequence>
<organism evidence="2 3">
    <name type="scientific">Pseudallescheria apiosperma</name>
    <name type="common">Scedosporium apiospermum</name>
    <dbReference type="NCBI Taxonomy" id="563466"/>
    <lineage>
        <taxon>Eukaryota</taxon>
        <taxon>Fungi</taxon>
        <taxon>Dikarya</taxon>
        <taxon>Ascomycota</taxon>
        <taxon>Pezizomycotina</taxon>
        <taxon>Sordariomycetes</taxon>
        <taxon>Hypocreomycetidae</taxon>
        <taxon>Microascales</taxon>
        <taxon>Microascaceae</taxon>
        <taxon>Scedosporium</taxon>
    </lineage>
</organism>
<feature type="region of interest" description="Disordered" evidence="1">
    <location>
        <begin position="118"/>
        <end position="143"/>
    </location>
</feature>
<dbReference type="KEGG" id="sapo:SAPIO_CDS6784"/>
<comment type="caution">
    <text evidence="2">The sequence shown here is derived from an EMBL/GenBank/DDBJ whole genome shotgun (WGS) entry which is preliminary data.</text>
</comment>
<dbReference type="OrthoDB" id="5245542at2759"/>
<name>A0A084G384_PSEDA</name>
<dbReference type="GeneID" id="27725856"/>
<evidence type="ECO:0000313" key="2">
    <source>
        <dbReference type="EMBL" id="KEZ41796.1"/>
    </source>
</evidence>
<gene>
    <name evidence="2" type="ORF">SAPIO_CDS6784</name>
</gene>
<dbReference type="EMBL" id="JOWA01000107">
    <property type="protein sequence ID" value="KEZ41796.1"/>
    <property type="molecule type" value="Genomic_DNA"/>
</dbReference>
<proteinExistence type="predicted"/>